<feature type="transmembrane region" description="Helical" evidence="6">
    <location>
        <begin position="12"/>
        <end position="36"/>
    </location>
</feature>
<name>A0A914EC31_9BILA</name>
<evidence type="ECO:0000256" key="2">
    <source>
        <dbReference type="ARBA" id="ARBA00006840"/>
    </source>
</evidence>
<dbReference type="PRINTS" id="PR00259">
    <property type="entry name" value="TMFOUR"/>
</dbReference>
<dbReference type="InterPro" id="IPR018499">
    <property type="entry name" value="Tetraspanin/Peripherin"/>
</dbReference>
<dbReference type="InterPro" id="IPR008952">
    <property type="entry name" value="Tetraspanin_EC2_sf"/>
</dbReference>
<dbReference type="SUPFAM" id="SSF48652">
    <property type="entry name" value="Tetraspanin"/>
    <property type="match status" value="1"/>
</dbReference>
<keyword evidence="4 6" id="KW-1133">Transmembrane helix</keyword>
<reference evidence="8" key="1">
    <citation type="submission" date="2022-11" db="UniProtKB">
        <authorList>
            <consortium name="WormBaseParasite"/>
        </authorList>
    </citation>
    <scope>IDENTIFICATION</scope>
</reference>
<protein>
    <recommendedName>
        <fullName evidence="6">Tetraspanin</fullName>
    </recommendedName>
</protein>
<evidence type="ECO:0000256" key="1">
    <source>
        <dbReference type="ARBA" id="ARBA00004141"/>
    </source>
</evidence>
<evidence type="ECO:0000313" key="7">
    <source>
        <dbReference type="Proteomes" id="UP000887540"/>
    </source>
</evidence>
<evidence type="ECO:0000256" key="4">
    <source>
        <dbReference type="ARBA" id="ARBA00022989"/>
    </source>
</evidence>
<keyword evidence="7" id="KW-1185">Reference proteome</keyword>
<evidence type="ECO:0000313" key="8">
    <source>
        <dbReference type="WBParaSite" id="ACRNAN_scaffold72.g7805.t2"/>
    </source>
</evidence>
<dbReference type="PIRSF" id="PIRSF002419">
    <property type="entry name" value="Tetraspanin"/>
    <property type="match status" value="1"/>
</dbReference>
<dbReference type="PANTHER" id="PTHR19282:SF551">
    <property type="entry name" value="RE08073P-RELATED"/>
    <property type="match status" value="1"/>
</dbReference>
<organism evidence="7 8">
    <name type="scientific">Acrobeloides nanus</name>
    <dbReference type="NCBI Taxonomy" id="290746"/>
    <lineage>
        <taxon>Eukaryota</taxon>
        <taxon>Metazoa</taxon>
        <taxon>Ecdysozoa</taxon>
        <taxon>Nematoda</taxon>
        <taxon>Chromadorea</taxon>
        <taxon>Rhabditida</taxon>
        <taxon>Tylenchina</taxon>
        <taxon>Cephalobomorpha</taxon>
        <taxon>Cephaloboidea</taxon>
        <taxon>Cephalobidae</taxon>
        <taxon>Acrobeloides</taxon>
    </lineage>
</organism>
<evidence type="ECO:0000256" key="6">
    <source>
        <dbReference type="RuleBase" id="RU361218"/>
    </source>
</evidence>
<dbReference type="Pfam" id="PF00335">
    <property type="entry name" value="Tetraspanin"/>
    <property type="match status" value="1"/>
</dbReference>
<dbReference type="Proteomes" id="UP000887540">
    <property type="component" value="Unplaced"/>
</dbReference>
<feature type="transmembrane region" description="Helical" evidence="6">
    <location>
        <begin position="90"/>
        <end position="112"/>
    </location>
</feature>
<feature type="transmembrane region" description="Helical" evidence="6">
    <location>
        <begin position="239"/>
        <end position="267"/>
    </location>
</feature>
<dbReference type="GO" id="GO:0005886">
    <property type="term" value="C:plasma membrane"/>
    <property type="evidence" value="ECO:0007669"/>
    <property type="project" value="TreeGrafter"/>
</dbReference>
<keyword evidence="3 6" id="KW-0812">Transmembrane</keyword>
<keyword evidence="5 6" id="KW-0472">Membrane</keyword>
<proteinExistence type="inferred from homology"/>
<dbReference type="Gene3D" id="1.10.1450.10">
    <property type="entry name" value="Tetraspanin"/>
    <property type="match status" value="1"/>
</dbReference>
<accession>A0A914EC31</accession>
<comment type="similarity">
    <text evidence="2 6">Belongs to the tetraspanin (TM4SF) family.</text>
</comment>
<evidence type="ECO:0000256" key="5">
    <source>
        <dbReference type="ARBA" id="ARBA00023136"/>
    </source>
</evidence>
<comment type="subcellular location">
    <subcellularLocation>
        <location evidence="1 6">Membrane</location>
        <topology evidence="1 6">Multi-pass membrane protein</topology>
    </subcellularLocation>
</comment>
<dbReference type="AlphaFoldDB" id="A0A914EC31"/>
<feature type="transmembrane region" description="Helical" evidence="6">
    <location>
        <begin position="56"/>
        <end position="78"/>
    </location>
</feature>
<sequence length="276" mass="31441">MNDVCFFILRALVFLLNLFFWVTGLGTLGLGLWLRFDPSVSELIALREDEKLTLENLNLACYLLIISGAIMSIIGFLGCCGAWRLSQCMLVTFFIILVIVFCLELACAIFAYTHQDLIRKYIDNSMYEVVHKYYASRPEYARIFDRIQIEFECCGVKSYKDWLHSSWGRSGRFKAEIGIGSGTIGRVPASCCNEQGLQDYPTNCGVSFDKLELWTYEPFLNTKGCSEALYQTAYNNLEMAIILCVIIGTIQLFGMFFSMLLCCWINASNKRKVDDI</sequence>
<evidence type="ECO:0000256" key="3">
    <source>
        <dbReference type="ARBA" id="ARBA00022692"/>
    </source>
</evidence>
<dbReference type="PANTHER" id="PTHR19282">
    <property type="entry name" value="TETRASPANIN"/>
    <property type="match status" value="1"/>
</dbReference>
<dbReference type="WBParaSite" id="ACRNAN_scaffold72.g7805.t2">
    <property type="protein sequence ID" value="ACRNAN_scaffold72.g7805.t2"/>
    <property type="gene ID" value="ACRNAN_scaffold72.g7805"/>
</dbReference>
<dbReference type="InterPro" id="IPR000301">
    <property type="entry name" value="Tetraspanin_animals"/>
</dbReference>